<evidence type="ECO:0000313" key="1">
    <source>
        <dbReference type="EMBL" id="KAJ7331616.1"/>
    </source>
</evidence>
<dbReference type="EMBL" id="MU827788">
    <property type="protein sequence ID" value="KAJ7331616.1"/>
    <property type="molecule type" value="Genomic_DNA"/>
</dbReference>
<protein>
    <submittedName>
        <fullName evidence="1">Uncharacterized protein</fullName>
    </submittedName>
</protein>
<proteinExistence type="predicted"/>
<gene>
    <name evidence="1" type="ORF">OS493_019204</name>
</gene>
<sequence length="132" mass="15065">MGAVRSVCAVATQGIISASAVDHQLQITAVYRWCNLERLIPKDRLQGIELKLNDHDQRLVAVEEVVSQLRKQNMAETSIKDVTPIKQDNIAKRQRFRRVIISSPSSSSNDSAYIREVLEDIFYLEFKDYAEN</sequence>
<organism evidence="1 2">
    <name type="scientific">Desmophyllum pertusum</name>
    <dbReference type="NCBI Taxonomy" id="174260"/>
    <lineage>
        <taxon>Eukaryota</taxon>
        <taxon>Metazoa</taxon>
        <taxon>Cnidaria</taxon>
        <taxon>Anthozoa</taxon>
        <taxon>Hexacorallia</taxon>
        <taxon>Scleractinia</taxon>
        <taxon>Caryophylliina</taxon>
        <taxon>Caryophylliidae</taxon>
        <taxon>Desmophyllum</taxon>
    </lineage>
</organism>
<dbReference type="Proteomes" id="UP001163046">
    <property type="component" value="Unassembled WGS sequence"/>
</dbReference>
<comment type="caution">
    <text evidence="1">The sequence shown here is derived from an EMBL/GenBank/DDBJ whole genome shotgun (WGS) entry which is preliminary data.</text>
</comment>
<accession>A0A9X0CGE5</accession>
<evidence type="ECO:0000313" key="2">
    <source>
        <dbReference type="Proteomes" id="UP001163046"/>
    </source>
</evidence>
<dbReference type="OrthoDB" id="5965464at2759"/>
<reference evidence="1" key="1">
    <citation type="submission" date="2023-01" db="EMBL/GenBank/DDBJ databases">
        <title>Genome assembly of the deep-sea coral Lophelia pertusa.</title>
        <authorList>
            <person name="Herrera S."/>
            <person name="Cordes E."/>
        </authorList>
    </citation>
    <scope>NUCLEOTIDE SEQUENCE</scope>
    <source>
        <strain evidence="1">USNM1676648</strain>
        <tissue evidence="1">Polyp</tissue>
    </source>
</reference>
<name>A0A9X0CGE5_9CNID</name>
<keyword evidence="2" id="KW-1185">Reference proteome</keyword>
<dbReference type="AlphaFoldDB" id="A0A9X0CGE5"/>